<evidence type="ECO:0000256" key="2">
    <source>
        <dbReference type="SAM" id="SignalP"/>
    </source>
</evidence>
<sequence length="151" mass="17082">MKTMRFVVLATTFVLAMPALADDTHHPATVAPPAVTNQKTSLSAGTDKMREMEQQMKAMQAMHEKMASATTPEERQALMVEHRKVMQEGMAMMKRMEGMSGMPDMASMPAKKTKDMSMNMADHHKMMEKRMEMMESMMQMMMDQMPATPAK</sequence>
<evidence type="ECO:0000313" key="4">
    <source>
        <dbReference type="Proteomes" id="UP000588051"/>
    </source>
</evidence>
<proteinExistence type="predicted"/>
<gene>
    <name evidence="3" type="ORF">HV832_01940</name>
</gene>
<feature type="signal peptide" evidence="2">
    <location>
        <begin position="1"/>
        <end position="21"/>
    </location>
</feature>
<dbReference type="Proteomes" id="UP000588051">
    <property type="component" value="Unassembled WGS sequence"/>
</dbReference>
<reference evidence="3 4" key="1">
    <citation type="submission" date="2020-06" db="EMBL/GenBank/DDBJ databases">
        <authorList>
            <person name="Qiu C."/>
            <person name="Liu Z."/>
        </authorList>
    </citation>
    <scope>NUCLEOTIDE SEQUENCE [LARGE SCALE GENOMIC DNA]</scope>
    <source>
        <strain evidence="3 4">EM 1</strain>
    </source>
</reference>
<organism evidence="3 4">
    <name type="scientific">Undibacterium oligocarboniphilum</name>
    <dbReference type="NCBI Taxonomy" id="666702"/>
    <lineage>
        <taxon>Bacteria</taxon>
        <taxon>Pseudomonadati</taxon>
        <taxon>Pseudomonadota</taxon>
        <taxon>Betaproteobacteria</taxon>
        <taxon>Burkholderiales</taxon>
        <taxon>Oxalobacteraceae</taxon>
        <taxon>Undibacterium</taxon>
    </lineage>
</organism>
<dbReference type="EMBL" id="JABXYJ010000001">
    <property type="protein sequence ID" value="NVO76595.1"/>
    <property type="molecule type" value="Genomic_DNA"/>
</dbReference>
<keyword evidence="1" id="KW-0175">Coiled coil</keyword>
<feature type="chain" id="PRO_5032912190" evidence="2">
    <location>
        <begin position="22"/>
        <end position="151"/>
    </location>
</feature>
<keyword evidence="2" id="KW-0732">Signal</keyword>
<feature type="coiled-coil region" evidence="1">
    <location>
        <begin position="42"/>
        <end position="69"/>
    </location>
</feature>
<comment type="caution">
    <text evidence="3">The sequence shown here is derived from an EMBL/GenBank/DDBJ whole genome shotgun (WGS) entry which is preliminary data.</text>
</comment>
<name>A0A850QGP2_9BURK</name>
<keyword evidence="4" id="KW-1185">Reference proteome</keyword>
<dbReference type="AlphaFoldDB" id="A0A850QGP2"/>
<protein>
    <submittedName>
        <fullName evidence="3">Uncharacterized protein</fullName>
    </submittedName>
</protein>
<accession>A0A850QGP2</accession>
<evidence type="ECO:0000256" key="1">
    <source>
        <dbReference type="SAM" id="Coils"/>
    </source>
</evidence>
<dbReference type="RefSeq" id="WP_176801847.1">
    <property type="nucleotide sequence ID" value="NZ_JABXYJ010000001.1"/>
</dbReference>
<evidence type="ECO:0000313" key="3">
    <source>
        <dbReference type="EMBL" id="NVO76595.1"/>
    </source>
</evidence>